<dbReference type="FunFam" id="1.10.3430.10:FF:000008">
    <property type="entry name" value="Ammonium transporter"/>
    <property type="match status" value="1"/>
</dbReference>
<feature type="transmembrane region" description="Helical" evidence="8">
    <location>
        <begin position="422"/>
        <end position="447"/>
    </location>
</feature>
<sequence>MASGLSRAELDNITDEVLAAIGFSPGRGPVEQQNSDSDAEMISDTDAFFVLFSGYLVFFMQCGFCMLCAGSVRAKNSKNIILKTLLDTCFGALGWYLLGYGLAFGHRSNDFLGITNFALHDVSASKYHTWLFQYAFAATATTVVSGAVAERTKFGAYMLYAAFLTAWVYPVIVHWVWAPEGWFTAHKTYKSALFNGTGLIDFAGSGVVHMTGGISGLIGAWIVGPRIGRFDNHGRAREIPGHSASLALLGIFILWFAWYGFNPGSALSIVGASEAAALSAINTTLSAATGCLTTLAISMVISHQITGNLVWDVIGAGNGALAGLVSITGACALVQPWAACVIGIAGGFMYALASNLLLNWLKIDDPLDAFSVHGVCGVWGLVAAALFADESLINTSYYPVLNDNGSPGSREFGLLVGGNGQLLASATAGIMVISIWIAIHMLPAFWLMKKLQVLRVDPFEEIEGLDTVHRKDPVYHRELKKSPFDVISTAEASAHAKESEASSHGKVVEEILNDLEMMKGQIHRVFEMQQLGSRELTSREHTPRSGRWRS</sequence>
<dbReference type="InterPro" id="IPR024041">
    <property type="entry name" value="NH4_transpt_AmtB-like_dom"/>
</dbReference>
<dbReference type="InterPro" id="IPR001905">
    <property type="entry name" value="Ammonium_transpt"/>
</dbReference>
<feature type="transmembrane region" description="Helical" evidence="8">
    <location>
        <begin position="80"/>
        <end position="98"/>
    </location>
</feature>
<dbReference type="EMBL" id="CAJHUC010002172">
    <property type="protein sequence ID" value="CAD7703338.1"/>
    <property type="molecule type" value="Genomic_DNA"/>
</dbReference>
<keyword evidence="5 8" id="KW-1133">Transmembrane helix</keyword>
<accession>A0A8S1J840</accession>
<feature type="transmembrane region" description="Helical" evidence="8">
    <location>
        <begin position="281"/>
        <end position="302"/>
    </location>
</feature>
<dbReference type="PANTHER" id="PTHR11730:SF6">
    <property type="entry name" value="AMMONIUM TRANSPORTER"/>
    <property type="match status" value="1"/>
</dbReference>
<dbReference type="Pfam" id="PF00909">
    <property type="entry name" value="Ammonium_transp"/>
    <property type="match status" value="1"/>
</dbReference>
<dbReference type="PROSITE" id="PS01219">
    <property type="entry name" value="AMMONIUM_TRANSP"/>
    <property type="match status" value="1"/>
</dbReference>
<feature type="transmembrane region" description="Helical" evidence="8">
    <location>
        <begin position="244"/>
        <end position="261"/>
    </location>
</feature>
<dbReference type="GO" id="GO:0005886">
    <property type="term" value="C:plasma membrane"/>
    <property type="evidence" value="ECO:0007669"/>
    <property type="project" value="UniProtKB-SubCell"/>
</dbReference>
<evidence type="ECO:0000256" key="3">
    <source>
        <dbReference type="ARBA" id="ARBA00022448"/>
    </source>
</evidence>
<comment type="subcellular location">
    <subcellularLocation>
        <location evidence="8">Cell membrane</location>
        <topology evidence="8">Multi-pass membrane protein</topology>
    </subcellularLocation>
    <subcellularLocation>
        <location evidence="1">Membrane</location>
        <topology evidence="1">Multi-pass membrane protein</topology>
    </subcellularLocation>
</comment>
<evidence type="ECO:0000313" key="11">
    <source>
        <dbReference type="Proteomes" id="UP000708148"/>
    </source>
</evidence>
<dbReference type="PANTHER" id="PTHR11730">
    <property type="entry name" value="AMMONIUM TRANSPORTER"/>
    <property type="match status" value="1"/>
</dbReference>
<keyword evidence="11" id="KW-1185">Reference proteome</keyword>
<keyword evidence="4 8" id="KW-0812">Transmembrane</keyword>
<reference evidence="10" key="1">
    <citation type="submission" date="2020-12" db="EMBL/GenBank/DDBJ databases">
        <authorList>
            <person name="Iha C."/>
        </authorList>
    </citation>
    <scope>NUCLEOTIDE SEQUENCE</scope>
</reference>
<evidence type="ECO:0000256" key="8">
    <source>
        <dbReference type="RuleBase" id="RU362002"/>
    </source>
</evidence>
<keyword evidence="6 8" id="KW-0472">Membrane</keyword>
<dbReference type="GO" id="GO:0097272">
    <property type="term" value="P:ammonium homeostasis"/>
    <property type="evidence" value="ECO:0007669"/>
    <property type="project" value="TreeGrafter"/>
</dbReference>
<evidence type="ECO:0000256" key="2">
    <source>
        <dbReference type="ARBA" id="ARBA00005887"/>
    </source>
</evidence>
<keyword evidence="7 8" id="KW-0924">Ammonia transport</keyword>
<evidence type="ECO:0000256" key="7">
    <source>
        <dbReference type="ARBA" id="ARBA00023177"/>
    </source>
</evidence>
<feature type="transmembrane region" description="Helical" evidence="8">
    <location>
        <begin position="309"/>
        <end position="330"/>
    </location>
</feature>
<feature type="transmembrane region" description="Helical" evidence="8">
    <location>
        <begin position="198"/>
        <end position="223"/>
    </location>
</feature>
<comment type="caution">
    <text evidence="10">The sequence shown here is derived from an EMBL/GenBank/DDBJ whole genome shotgun (WGS) entry which is preliminary data.</text>
</comment>
<comment type="similarity">
    <text evidence="2 8">Belongs to the ammonia transporter channel (TC 1.A.11.2) family.</text>
</comment>
<dbReference type="NCBIfam" id="TIGR00836">
    <property type="entry name" value="amt"/>
    <property type="match status" value="1"/>
</dbReference>
<feature type="transmembrane region" description="Helical" evidence="8">
    <location>
        <begin position="336"/>
        <end position="358"/>
    </location>
</feature>
<dbReference type="AlphaFoldDB" id="A0A8S1J840"/>
<evidence type="ECO:0000256" key="6">
    <source>
        <dbReference type="ARBA" id="ARBA00023136"/>
    </source>
</evidence>
<name>A0A8S1J840_9CHLO</name>
<organism evidence="10 11">
    <name type="scientific">Ostreobium quekettii</name>
    <dbReference type="NCBI Taxonomy" id="121088"/>
    <lineage>
        <taxon>Eukaryota</taxon>
        <taxon>Viridiplantae</taxon>
        <taxon>Chlorophyta</taxon>
        <taxon>core chlorophytes</taxon>
        <taxon>Ulvophyceae</taxon>
        <taxon>TCBD clade</taxon>
        <taxon>Bryopsidales</taxon>
        <taxon>Ostreobineae</taxon>
        <taxon>Ostreobiaceae</taxon>
        <taxon>Ostreobium</taxon>
    </lineage>
</organism>
<proteinExistence type="inferred from homology"/>
<feature type="transmembrane region" description="Helical" evidence="8">
    <location>
        <begin position="131"/>
        <end position="149"/>
    </location>
</feature>
<dbReference type="InterPro" id="IPR029020">
    <property type="entry name" value="Ammonium/urea_transptr"/>
</dbReference>
<evidence type="ECO:0000259" key="9">
    <source>
        <dbReference type="Pfam" id="PF00909"/>
    </source>
</evidence>
<feature type="domain" description="Ammonium transporter AmtB-like" evidence="9">
    <location>
        <begin position="49"/>
        <end position="470"/>
    </location>
</feature>
<evidence type="ECO:0000313" key="10">
    <source>
        <dbReference type="EMBL" id="CAD7703338.1"/>
    </source>
</evidence>
<gene>
    <name evidence="10" type="ORF">OSTQU699_LOCUS8695</name>
</gene>
<dbReference type="Proteomes" id="UP000708148">
    <property type="component" value="Unassembled WGS sequence"/>
</dbReference>
<keyword evidence="3 8" id="KW-0813">Transport</keyword>
<feature type="transmembrane region" description="Helical" evidence="8">
    <location>
        <begin position="47"/>
        <end position="68"/>
    </location>
</feature>
<protein>
    <recommendedName>
        <fullName evidence="8">Ammonium transporter</fullName>
    </recommendedName>
</protein>
<dbReference type="Gene3D" id="1.10.3430.10">
    <property type="entry name" value="Ammonium transporter AmtB like domains"/>
    <property type="match status" value="1"/>
</dbReference>
<evidence type="ECO:0000256" key="1">
    <source>
        <dbReference type="ARBA" id="ARBA00004141"/>
    </source>
</evidence>
<dbReference type="OrthoDB" id="534912at2759"/>
<dbReference type="GO" id="GO:0008519">
    <property type="term" value="F:ammonium channel activity"/>
    <property type="evidence" value="ECO:0007669"/>
    <property type="project" value="InterPro"/>
</dbReference>
<feature type="transmembrane region" description="Helical" evidence="8">
    <location>
        <begin position="370"/>
        <end position="388"/>
    </location>
</feature>
<evidence type="ECO:0000256" key="4">
    <source>
        <dbReference type="ARBA" id="ARBA00022692"/>
    </source>
</evidence>
<dbReference type="InterPro" id="IPR018047">
    <property type="entry name" value="Ammonium_transpt_CS"/>
</dbReference>
<feature type="transmembrane region" description="Helical" evidence="8">
    <location>
        <begin position="156"/>
        <end position="178"/>
    </location>
</feature>
<dbReference type="SUPFAM" id="SSF111352">
    <property type="entry name" value="Ammonium transporter"/>
    <property type="match status" value="1"/>
</dbReference>
<evidence type="ECO:0000256" key="5">
    <source>
        <dbReference type="ARBA" id="ARBA00022989"/>
    </source>
</evidence>